<comment type="caution">
    <text evidence="2">The sequence shown here is derived from an EMBL/GenBank/DDBJ whole genome shotgun (WGS) entry which is preliminary data.</text>
</comment>
<feature type="region of interest" description="Disordered" evidence="1">
    <location>
        <begin position="83"/>
        <end position="103"/>
    </location>
</feature>
<evidence type="ECO:0000313" key="2">
    <source>
        <dbReference type="EMBL" id="GIQ86521.1"/>
    </source>
</evidence>
<gene>
    <name evidence="2" type="ORF">KIPB_008392</name>
</gene>
<dbReference type="AlphaFoldDB" id="A0A9K3D0I9"/>
<sequence>SQQLDLQHHAPLSHVLRCLQGEREREGEKEREGEGDCIPLPLSVPGAALLSALRLTVKVRALTDDSLIRMVKPSADRVLCLSTDRANPGADQDKDQGPRSRGLLAELEKGDRVQREREKDVERAMSSLSVLPPIPTSTPAYTPVPYALHRPLPTFTLPLSRQDTLFSLGVTVQRLLGDAGSTPALEHVPPDNDLAQSPTAVRADTFPSDASPILFFDRTDSAKGADGQTNYHNTQAQYGLVPLLDKGQSMSNAGTYLPTQLGQLASGTELTVYYRRMLVPPVLFSSLRAVRVVWFGTDPLPIKDIYVLVPRNRGSATLGYLHEQLVSRLVAEGQITPGRGDSLGLYWAKTDGHILAQFPLVKNRDSLLIQLLPHPAPENEFLRASIPVSEGSSTRDTYTRDTYSQRERESTQRGELLPVHQCRVNGRTRPSLEGASVSLFGHPLLLRVGKAETVSQVMSRICHMYENARERRRPRTGISEGEREWAGQLAVPGVGDQPLCPREPCAQAPLAIYELEYSRIDVPSRTSLSRAQIVVLSASGTVETVLDASVPIVDTFHSRSRSAGSILALVQHPDGSATRERDRTRGDLRDGDVFPVACLSAMQAEKPAKSGGRLQLGR</sequence>
<feature type="region of interest" description="Disordered" evidence="1">
    <location>
        <begin position="392"/>
        <end position="412"/>
    </location>
</feature>
<proteinExistence type="predicted"/>
<organism evidence="2 3">
    <name type="scientific">Kipferlia bialata</name>
    <dbReference type="NCBI Taxonomy" id="797122"/>
    <lineage>
        <taxon>Eukaryota</taxon>
        <taxon>Metamonada</taxon>
        <taxon>Carpediemonas-like organisms</taxon>
        <taxon>Kipferlia</taxon>
    </lineage>
</organism>
<reference evidence="2 3" key="1">
    <citation type="journal article" date="2018" name="PLoS ONE">
        <title>The draft genome of Kipferlia bialata reveals reductive genome evolution in fornicate parasites.</title>
        <authorList>
            <person name="Tanifuji G."/>
            <person name="Takabayashi S."/>
            <person name="Kume K."/>
            <person name="Takagi M."/>
            <person name="Nakayama T."/>
            <person name="Kamikawa R."/>
            <person name="Inagaki Y."/>
            <person name="Hashimoto T."/>
        </authorList>
    </citation>
    <scope>NUCLEOTIDE SEQUENCE [LARGE SCALE GENOMIC DNA]</scope>
    <source>
        <strain evidence="2">NY0173</strain>
    </source>
</reference>
<keyword evidence="3" id="KW-1185">Reference proteome</keyword>
<accession>A0A9K3D0I9</accession>
<dbReference type="EMBL" id="BDIP01002587">
    <property type="protein sequence ID" value="GIQ86521.1"/>
    <property type="molecule type" value="Genomic_DNA"/>
</dbReference>
<feature type="non-terminal residue" evidence="2">
    <location>
        <position position="1"/>
    </location>
</feature>
<name>A0A9K3D0I9_9EUKA</name>
<protein>
    <submittedName>
        <fullName evidence="2">Uncharacterized protein</fullName>
    </submittedName>
</protein>
<feature type="compositionally biased region" description="Basic and acidic residues" evidence="1">
    <location>
        <begin position="397"/>
        <end position="412"/>
    </location>
</feature>
<evidence type="ECO:0000313" key="3">
    <source>
        <dbReference type="Proteomes" id="UP000265618"/>
    </source>
</evidence>
<dbReference type="Proteomes" id="UP000265618">
    <property type="component" value="Unassembled WGS sequence"/>
</dbReference>
<evidence type="ECO:0000256" key="1">
    <source>
        <dbReference type="SAM" id="MobiDB-lite"/>
    </source>
</evidence>